<dbReference type="InterPro" id="IPR014031">
    <property type="entry name" value="Ketoacyl_synth_C"/>
</dbReference>
<feature type="region of interest" description="C-terminal hotdog fold" evidence="8">
    <location>
        <begin position="2150"/>
        <end position="2297"/>
    </location>
</feature>
<evidence type="ECO:0000256" key="2">
    <source>
        <dbReference type="ARBA" id="ARBA00022450"/>
    </source>
</evidence>
<dbReference type="SMART" id="SM00823">
    <property type="entry name" value="PKS_PP"/>
    <property type="match status" value="2"/>
</dbReference>
<evidence type="ECO:0000256" key="9">
    <source>
        <dbReference type="SAM" id="MobiDB-lite"/>
    </source>
</evidence>
<feature type="region of interest" description="Disordered" evidence="9">
    <location>
        <begin position="929"/>
        <end position="954"/>
    </location>
</feature>
<dbReference type="InterPro" id="IPR032821">
    <property type="entry name" value="PKS_assoc"/>
</dbReference>
<dbReference type="InterPro" id="IPR018201">
    <property type="entry name" value="Ketoacyl_synth_AS"/>
</dbReference>
<keyword evidence="2" id="KW-0596">Phosphopantetheine</keyword>
<dbReference type="Pfam" id="PF08659">
    <property type="entry name" value="KR"/>
    <property type="match status" value="1"/>
</dbReference>
<feature type="compositionally biased region" description="Basic and acidic residues" evidence="9">
    <location>
        <begin position="929"/>
        <end position="938"/>
    </location>
</feature>
<evidence type="ECO:0000256" key="8">
    <source>
        <dbReference type="PROSITE-ProRule" id="PRU01363"/>
    </source>
</evidence>
<dbReference type="Proteomes" id="UP000322927">
    <property type="component" value="Chromosome"/>
</dbReference>
<feature type="domain" description="Carrier" evidence="10">
    <location>
        <begin position="969"/>
        <end position="1046"/>
    </location>
</feature>
<dbReference type="InterPro" id="IPR014030">
    <property type="entry name" value="Ketoacyl_synth_N"/>
</dbReference>
<dbReference type="SUPFAM" id="SSF55048">
    <property type="entry name" value="Probable ACP-binding domain of malonyl-CoA ACP transacylase"/>
    <property type="match status" value="2"/>
</dbReference>
<evidence type="ECO:0000256" key="7">
    <source>
        <dbReference type="ARBA" id="ARBA00023315"/>
    </source>
</evidence>
<dbReference type="SUPFAM" id="SSF52151">
    <property type="entry name" value="FabD/lysophospholipase-like"/>
    <property type="match status" value="2"/>
</dbReference>
<dbReference type="PROSITE" id="PS52019">
    <property type="entry name" value="PKS_MFAS_DH"/>
    <property type="match status" value="1"/>
</dbReference>
<keyword evidence="5" id="KW-0045">Antibiotic biosynthesis</keyword>
<dbReference type="FunFam" id="3.40.366.10:FF:000002">
    <property type="entry name" value="Probable polyketide synthase 2"/>
    <property type="match status" value="2"/>
</dbReference>
<dbReference type="Pfam" id="PF02801">
    <property type="entry name" value="Ketoacyl-synt_C"/>
    <property type="match status" value="2"/>
</dbReference>
<dbReference type="Pfam" id="PF00550">
    <property type="entry name" value="PP-binding"/>
    <property type="match status" value="2"/>
</dbReference>
<dbReference type="InterPro" id="IPR006162">
    <property type="entry name" value="Ppantetheine_attach_site"/>
</dbReference>
<dbReference type="InterPro" id="IPR050091">
    <property type="entry name" value="PKS_NRPS_Biosynth_Enz"/>
</dbReference>
<dbReference type="Gene3D" id="3.40.366.10">
    <property type="entry name" value="Malonyl-Coenzyme A Acyl Carrier Protein, domain 2"/>
    <property type="match status" value="2"/>
</dbReference>
<evidence type="ECO:0000256" key="5">
    <source>
        <dbReference type="ARBA" id="ARBA00023194"/>
    </source>
</evidence>
<dbReference type="InterPro" id="IPR036736">
    <property type="entry name" value="ACP-like_sf"/>
</dbReference>
<dbReference type="InterPro" id="IPR014043">
    <property type="entry name" value="Acyl_transferase_dom"/>
</dbReference>
<feature type="domain" description="Ketosynthase family 3 (KS3)" evidence="11">
    <location>
        <begin position="1070"/>
        <end position="1496"/>
    </location>
</feature>
<dbReference type="RefSeq" id="WP_150214700.1">
    <property type="nucleotide sequence ID" value="NZ_CP029192.1"/>
</dbReference>
<accession>A0A5P2BWG8</accession>
<dbReference type="PANTHER" id="PTHR43775:SF51">
    <property type="entry name" value="INACTIVE PHENOLPHTHIOCEROL SYNTHESIS POLYKETIDE SYNTHASE TYPE I PKS1-RELATED"/>
    <property type="match status" value="1"/>
</dbReference>
<dbReference type="InterPro" id="IPR016039">
    <property type="entry name" value="Thiolase-like"/>
</dbReference>
<evidence type="ECO:0000256" key="4">
    <source>
        <dbReference type="ARBA" id="ARBA00022679"/>
    </source>
</evidence>
<dbReference type="InterPro" id="IPR016036">
    <property type="entry name" value="Malonyl_transacylase_ACP-bd"/>
</dbReference>
<feature type="compositionally biased region" description="Basic and acidic residues" evidence="9">
    <location>
        <begin position="49"/>
        <end position="63"/>
    </location>
</feature>
<dbReference type="SMART" id="SM00827">
    <property type="entry name" value="PKS_AT"/>
    <property type="match status" value="2"/>
</dbReference>
<dbReference type="Gene3D" id="3.40.50.720">
    <property type="entry name" value="NAD(P)-binding Rossmann-like Domain"/>
    <property type="match status" value="1"/>
</dbReference>
<proteinExistence type="predicted"/>
<dbReference type="EMBL" id="CP029192">
    <property type="protein sequence ID" value="QES32779.1"/>
    <property type="molecule type" value="Genomic_DNA"/>
</dbReference>
<feature type="region of interest" description="N-terminal hotdog fold" evidence="8">
    <location>
        <begin position="1993"/>
        <end position="2123"/>
    </location>
</feature>
<dbReference type="InterPro" id="IPR057326">
    <property type="entry name" value="KR_dom"/>
</dbReference>
<protein>
    <submittedName>
        <fullName evidence="13">Beta-ketoacyl synthase</fullName>
    </submittedName>
</protein>
<dbReference type="FunFam" id="1.10.1200.10:FF:000007">
    <property type="entry name" value="Probable polyketide synthase pks17"/>
    <property type="match status" value="1"/>
</dbReference>
<dbReference type="InterPro" id="IPR020806">
    <property type="entry name" value="PKS_PP-bd"/>
</dbReference>
<reference evidence="13 14" key="1">
    <citation type="submission" date="2018-05" db="EMBL/GenBank/DDBJ databases">
        <title>Streptomyces venezuelae.</title>
        <authorList>
            <person name="Kim W."/>
            <person name="Lee N."/>
            <person name="Cho B.-K."/>
        </authorList>
    </citation>
    <scope>NUCLEOTIDE SEQUENCE [LARGE SCALE GENOMIC DNA]</scope>
    <source>
        <strain evidence="13 14">ATCC 14584</strain>
    </source>
</reference>
<keyword evidence="3" id="KW-0597">Phosphoprotein</keyword>
<evidence type="ECO:0000313" key="14">
    <source>
        <dbReference type="Proteomes" id="UP000322927"/>
    </source>
</evidence>
<dbReference type="GO" id="GO:0006633">
    <property type="term" value="P:fatty acid biosynthetic process"/>
    <property type="evidence" value="ECO:0007669"/>
    <property type="project" value="InterPro"/>
</dbReference>
<evidence type="ECO:0000256" key="3">
    <source>
        <dbReference type="ARBA" id="ARBA00022553"/>
    </source>
</evidence>
<dbReference type="Gene3D" id="3.40.50.11460">
    <property type="match status" value="1"/>
</dbReference>
<dbReference type="SUPFAM" id="SSF53901">
    <property type="entry name" value="Thiolase-like"/>
    <property type="match status" value="2"/>
</dbReference>
<dbReference type="SMART" id="SM01294">
    <property type="entry name" value="PKS_PP_betabranch"/>
    <property type="match status" value="1"/>
</dbReference>
<dbReference type="InterPro" id="IPR016035">
    <property type="entry name" value="Acyl_Trfase/lysoPLipase"/>
</dbReference>
<feature type="region of interest" description="Disordered" evidence="9">
    <location>
        <begin position="2761"/>
        <end position="2780"/>
    </location>
</feature>
<dbReference type="Gene3D" id="1.10.1200.10">
    <property type="entry name" value="ACP-like"/>
    <property type="match status" value="2"/>
</dbReference>
<evidence type="ECO:0000259" key="12">
    <source>
        <dbReference type="PROSITE" id="PS52019"/>
    </source>
</evidence>
<dbReference type="InterPro" id="IPR049552">
    <property type="entry name" value="PKS_DH_N"/>
</dbReference>
<dbReference type="GO" id="GO:0031177">
    <property type="term" value="F:phosphopantetheine binding"/>
    <property type="evidence" value="ECO:0007669"/>
    <property type="project" value="InterPro"/>
</dbReference>
<feature type="active site" description="Proton donor; for dehydratase activity" evidence="8">
    <location>
        <position position="2210"/>
    </location>
</feature>
<dbReference type="Gene3D" id="3.30.70.3290">
    <property type="match status" value="2"/>
</dbReference>
<keyword evidence="7" id="KW-0012">Acyltransferase</keyword>
<organism evidence="13 14">
    <name type="scientific">Streptomyces venezuelae</name>
    <dbReference type="NCBI Taxonomy" id="54571"/>
    <lineage>
        <taxon>Bacteria</taxon>
        <taxon>Bacillati</taxon>
        <taxon>Actinomycetota</taxon>
        <taxon>Actinomycetes</taxon>
        <taxon>Kitasatosporales</taxon>
        <taxon>Streptomycetaceae</taxon>
        <taxon>Streptomyces</taxon>
    </lineage>
</organism>
<dbReference type="InterPro" id="IPR020841">
    <property type="entry name" value="PKS_Beta-ketoAc_synthase_dom"/>
</dbReference>
<dbReference type="Pfam" id="PF00109">
    <property type="entry name" value="ketoacyl-synt"/>
    <property type="match status" value="2"/>
</dbReference>
<evidence type="ECO:0000256" key="6">
    <source>
        <dbReference type="ARBA" id="ARBA00023268"/>
    </source>
</evidence>
<dbReference type="Pfam" id="PF00698">
    <property type="entry name" value="Acyl_transf_1"/>
    <property type="match status" value="2"/>
</dbReference>
<dbReference type="SMART" id="SM00822">
    <property type="entry name" value="PKS_KR"/>
    <property type="match status" value="1"/>
</dbReference>
<keyword evidence="4" id="KW-0808">Transferase</keyword>
<dbReference type="SMART" id="SM00826">
    <property type="entry name" value="PKS_DH"/>
    <property type="match status" value="1"/>
</dbReference>
<comment type="pathway">
    <text evidence="1">Antibiotic biosynthesis.</text>
</comment>
<dbReference type="InterPro" id="IPR013968">
    <property type="entry name" value="PKS_KR"/>
</dbReference>
<dbReference type="PANTHER" id="PTHR43775">
    <property type="entry name" value="FATTY ACID SYNTHASE"/>
    <property type="match status" value="1"/>
</dbReference>
<evidence type="ECO:0000259" key="11">
    <source>
        <dbReference type="PROSITE" id="PS52004"/>
    </source>
</evidence>
<feature type="region of interest" description="Disordered" evidence="9">
    <location>
        <begin position="47"/>
        <end position="70"/>
    </location>
</feature>
<evidence type="ECO:0000256" key="1">
    <source>
        <dbReference type="ARBA" id="ARBA00004792"/>
    </source>
</evidence>
<feature type="region of interest" description="Disordered" evidence="9">
    <location>
        <begin position="1049"/>
        <end position="1071"/>
    </location>
</feature>
<dbReference type="GO" id="GO:0004315">
    <property type="term" value="F:3-oxoacyl-[acyl-carrier-protein] synthase activity"/>
    <property type="evidence" value="ECO:0007669"/>
    <property type="project" value="InterPro"/>
</dbReference>
<dbReference type="InterPro" id="IPR009081">
    <property type="entry name" value="PP-bd_ACP"/>
</dbReference>
<gene>
    <name evidence="13" type="ORF">DEJ48_04625</name>
</gene>
<dbReference type="SUPFAM" id="SSF47336">
    <property type="entry name" value="ACP-like"/>
    <property type="match status" value="2"/>
</dbReference>
<dbReference type="Pfam" id="PF14765">
    <property type="entry name" value="PS-DH"/>
    <property type="match status" value="1"/>
</dbReference>
<dbReference type="PROSITE" id="PS00606">
    <property type="entry name" value="KS3_1"/>
    <property type="match status" value="1"/>
</dbReference>
<dbReference type="CDD" id="cd00833">
    <property type="entry name" value="PKS"/>
    <property type="match status" value="2"/>
</dbReference>
<dbReference type="InterPro" id="IPR049551">
    <property type="entry name" value="PKS_DH_C"/>
</dbReference>
<evidence type="ECO:0000259" key="10">
    <source>
        <dbReference type="PROSITE" id="PS50075"/>
    </source>
</evidence>
<dbReference type="InterPro" id="IPR049900">
    <property type="entry name" value="PKS_mFAS_DH"/>
</dbReference>
<dbReference type="InterPro" id="IPR001227">
    <property type="entry name" value="Ac_transferase_dom_sf"/>
</dbReference>
<feature type="active site" description="Proton acceptor; for dehydratase activity" evidence="8">
    <location>
        <position position="2025"/>
    </location>
</feature>
<feature type="domain" description="Carrier" evidence="10">
    <location>
        <begin position="2795"/>
        <end position="2870"/>
    </location>
</feature>
<dbReference type="FunFam" id="3.40.47.10:FF:000019">
    <property type="entry name" value="Polyketide synthase type I"/>
    <property type="match status" value="2"/>
</dbReference>
<sequence length="3008" mass="309261">MATSPSGASAGPEPITVAPEPIAVVGMACRLPGAPDPDAFWQLLSEGRSAVRDTPPERRRTDSGLRGPGGYLDRIDGFDASFFHIGPREAEAMDPQQRLLLELSWEALEDAGIRPPTLARSRTGVFVGALWDDYADVLNRATRDAVTRHTMTGVHRSILANRISYAYHLAGPSLTVDTAQSSSLVAVHLACESIRRGECETAFAGGVNLICSPRSTALAEARFGGLSATGRCHTFDARADGFVRGEGGGFVVLKPLGAARRDGDTVYCVISGSAVNSDGATDGLTLPSGQAQRDVVRTACERAHVTPDRIQYVELHGTGTPVGDPIEAAALGAALGRDGARTASLAVGSAKTNVGHLEAASGIVGLIKTALSIHHRKLAPSLNFDTPNPAIPLADLGLAVQRETADWPRPDQPLIAGVSSFGMGGTNGHLVVADASSAAEASAPTEPVLVGSVSTEPASLAPDSEVPSAITPWLLSAHSAAALPAQAARLRTHLAATHPATPDAARIGHALATTRAPLAHRAVLLGGDTTDLLGSLDALAAGEESAAVVRGETVPDGGLAFLFSGQGAQRPGMGRQLYASHPVFADALDEAFAALDVHLDRPLREVVLGEDAERQGLLDRTEYTQPALFAIETSLYRLAAAHGLTPDYVLGHSVGEITAAHVAGVLTLADASALVTARGRLMQAVRAPGAMAAWQATADEAAELLAGHEERVAVAAVNGPESVVVSGDRDTVEELTVAWQAYGRKARRLKVSHAFHSPHMDSVLDELRAVAAGLTFHAPAIPVVSNVTGEPVSADGAEQADPEYWARHAREPVRFLDGVRGLVERGVTTFVELGPDAPLSAMARECFPAAGGPVGGSGLPDGSGRPRPTAVATCRRGRDEAHTFMTALAQAYVRGADVDFAAAYGVRGDTGRLRLPTYAFQRERYWPEAEPAEYRETPESSAPEESGPHPVGGARTELAGRLAALSVADQERTLLGLVAKQVAVVLGGTSTTVETARTFKQAGFDSMAAAELSERLGTVTGLPLPATLTFDHPTPLAVAAHLRTQLTGAGGGDLSRRAEADGSGRPGTDDDPIAIVAMSCRYPGGAGTPEDLWRLVAEGADAIGAFPTDRGWDLERLFHPDADRSGTSYTRQGGFLYDAADFDAEFFDISPREALAVDPQQRLLLECAWEAFERAGLDPRTLKGSPTGVFVGMTGQDYGPRLHEPSQSTDGYLLTGSTPSVASGRLSFSFGLEGPALTVDTACSSSLVTLHLAAQALRRGECDLALAGGATVLATPGMFTEFSRQRGLAPDGRCKPFAESADGTGWAEGVGLVLLERLSEARRRGHEVLAVIRGSAVNQDGASNGLTAPNGPSQQRVIRAALSDARLAADEVDAVEAHGTGTTLGDPIEAQALLATYGRDRSPERPLWLGSVKSNIGHTQAAAGVAGVIKMVLALRHDLLPATLHVDEPSGHVDWSTGAVRLLTEPVVWPRGDRPRRAAVSSFGISGTNAHLVLEEAQPHESQPVVESAGAGSADGMLLPWVVSGRSGEALREQARRLGEFVAAEGPGRAASAVEVGRALVTKRAVFEHRAVVVGAGRGALTAGLEALAAGEASVDVVSGIASGDVGPGPVLVFPGQGSQWVGMGSQLLDESPVFAARIGECELALSAYVDWSLREVLRGDGSELARVEVVQPVLWAVMVSLAAVWADQGVTPAAVVGHSQGEIAAAVVAGALTLEDGAKIVALRSRALRQLSGAGAMASLGVGRERAAELVDAYGGVGIAAVNGPSSTVISGPPEQVAAVVADAEGRGLRGRVIDVDYASHSPQVDTITDELHHVLAGIRPVQAPVAFYSAVTGARIDTGTLDTDYWITNLRRPVRFADAVTALLADGHRVFIESSSHPVLTLGLQETFEEAGADAVTVPTLRREDGGLSRLALSLAQAFVAGCAVKWENWFRVGGVADGSSEGGVANGSSFGEVAGGLALPTYAFQRRRYWLEAAGANQDAAGLGLAEVGHPLLGAAAELAGGDVRLLTGRISRQGHPWLAQHTLFGTAVVPASVLTEWALRAADEAGCAGVEDLTLQVPLVLPDAGGMQVQIVVGAGDGDDGHQDVHVYARPDDEDGLDGGGAAWTCHASGQLVAEAAGAGAGADVGSGAGAGDGDDLGGAWPPAGAEPVDLSDFYDRAAATGVGYGPVFTGLRSLWRCGAELYADAVLPQEAPDGAGFGLHPALLDAALHPAVLGEPSAGADQVWLPFSLAGVSLWATGATSVRVRLTPLGDDGPLSEQTGRTWRVTVTDPTGAKVLTCESLAVVAAGRGVLRSAGRGAAPDLYALRWVPVAEVVPTTGAPSADDLSSGWARLGDGGHRDPDALCAAVDAGAPAPAVVLCDVQGVQGVEGVSSAGVGEARAAVERAAALLDRWLTDTRLVDTRLVLVTRGAVAAEDSSLPDPVVAAEDSSLPDPVAAAVRGLVHQAQVDHPGRFLLIDVGAGAGVEGASGGGAATRALEQAVAAAVAGNEPQLALRSAQVLAPRLLAASPSAAPAADDATTRALDPDGTVLLAGSAGAPIATFAEHLVRSEQCGHLVILSDDESTSSAAELRELGATVHLGALDPTNPAALTAAVAAVDVDHPLTGVVHVTGASARGSSAAEWEARAAVTAALDTATAHLPLALFAVLSPVGADLGLPRPAADAGADAYREALALRRHTADTTGVALTYAPPPTEEMSDPPRMAGIAIKATEPERLPALLDAAREHGGTPLVGVRLALRSAVSTGPDALPAPLRALASASRTPARRTAADRTPPTDWSARLAPLSAAEQLRLLTEAVRTHAAAVLGRTDPEALRGDATFKQLGLDSLTAVELRNRLVADTGLRLPTALVFRHPTPAAVAAHLRERLADSGERPAGGRPGAPAQAGPPTPGAVLSDLARMESSLATLASGVSPAAPAASAPRLSHGEAGEITTRLEALLARWKTVNITTDATANGTTNGTTNGMDDDSAADRLKVASADQIFDFIDNELGVGPDTSRATPTPKAG</sequence>
<feature type="domain" description="Ketosynthase family 3 (KS3)" evidence="11">
    <location>
        <begin position="19"/>
        <end position="434"/>
    </location>
</feature>
<dbReference type="Gene3D" id="3.40.47.10">
    <property type="match status" value="2"/>
</dbReference>
<dbReference type="Gene3D" id="3.10.129.110">
    <property type="entry name" value="Polyketide synthase dehydratase"/>
    <property type="match status" value="1"/>
</dbReference>
<name>A0A5P2BWG8_STRVZ</name>
<dbReference type="GO" id="GO:0004312">
    <property type="term" value="F:fatty acid synthase activity"/>
    <property type="evidence" value="ECO:0007669"/>
    <property type="project" value="TreeGrafter"/>
</dbReference>
<dbReference type="SMART" id="SM00825">
    <property type="entry name" value="PKS_KS"/>
    <property type="match status" value="2"/>
</dbReference>
<dbReference type="PROSITE" id="PS52004">
    <property type="entry name" value="KS3_2"/>
    <property type="match status" value="2"/>
</dbReference>
<feature type="domain" description="PKS/mFAS DH" evidence="12">
    <location>
        <begin position="1993"/>
        <end position="2297"/>
    </location>
</feature>
<evidence type="ECO:0000313" key="13">
    <source>
        <dbReference type="EMBL" id="QES32779.1"/>
    </source>
</evidence>
<dbReference type="SUPFAM" id="SSF51735">
    <property type="entry name" value="NAD(P)-binding Rossmann-fold domains"/>
    <property type="match status" value="2"/>
</dbReference>
<dbReference type="InterPro" id="IPR042104">
    <property type="entry name" value="PKS_dehydratase_sf"/>
</dbReference>
<feature type="region of interest" description="Disordered" evidence="9">
    <location>
        <begin position="2872"/>
        <end position="2897"/>
    </location>
</feature>
<dbReference type="Pfam" id="PF21089">
    <property type="entry name" value="PKS_DH_N"/>
    <property type="match status" value="1"/>
</dbReference>
<dbReference type="GO" id="GO:0033068">
    <property type="term" value="P:macrolide biosynthetic process"/>
    <property type="evidence" value="ECO:0007669"/>
    <property type="project" value="UniProtKB-ARBA"/>
</dbReference>
<dbReference type="PROSITE" id="PS00012">
    <property type="entry name" value="PHOSPHOPANTETHEINE"/>
    <property type="match status" value="2"/>
</dbReference>
<dbReference type="InterPro" id="IPR036291">
    <property type="entry name" value="NAD(P)-bd_dom_sf"/>
</dbReference>
<dbReference type="Pfam" id="PF16197">
    <property type="entry name" value="KAsynt_C_assoc"/>
    <property type="match status" value="2"/>
</dbReference>
<keyword evidence="6" id="KW-0511">Multifunctional enzyme</keyword>
<dbReference type="PROSITE" id="PS50075">
    <property type="entry name" value="CARRIER"/>
    <property type="match status" value="2"/>
</dbReference>
<dbReference type="OrthoDB" id="9778690at2"/>
<dbReference type="InterPro" id="IPR020807">
    <property type="entry name" value="PKS_DH"/>
</dbReference>